<accession>F2PNF3</accession>
<proteinExistence type="predicted"/>
<dbReference type="InterPro" id="IPR037401">
    <property type="entry name" value="SnoaL-like"/>
</dbReference>
<feature type="region of interest" description="Disordered" evidence="1">
    <location>
        <begin position="116"/>
        <end position="137"/>
    </location>
</feature>
<protein>
    <recommendedName>
        <fullName evidence="2">SnoaL-like domain-containing protein</fullName>
    </recommendedName>
</protein>
<name>F2PNF3_TRIEC</name>
<feature type="compositionally biased region" description="Basic residues" evidence="1">
    <location>
        <begin position="40"/>
        <end position="63"/>
    </location>
</feature>
<organism evidence="3 4">
    <name type="scientific">Trichophyton equinum (strain ATCC MYA-4606 / CBS 127.97)</name>
    <name type="common">Horse ringworm fungus</name>
    <dbReference type="NCBI Taxonomy" id="559882"/>
    <lineage>
        <taxon>Eukaryota</taxon>
        <taxon>Fungi</taxon>
        <taxon>Dikarya</taxon>
        <taxon>Ascomycota</taxon>
        <taxon>Pezizomycotina</taxon>
        <taxon>Eurotiomycetes</taxon>
        <taxon>Eurotiomycetidae</taxon>
        <taxon>Onygenales</taxon>
        <taxon>Arthrodermataceae</taxon>
        <taxon>Trichophyton</taxon>
    </lineage>
</organism>
<keyword evidence="4" id="KW-1185">Reference proteome</keyword>
<dbReference type="GO" id="GO:0030638">
    <property type="term" value="P:polyketide metabolic process"/>
    <property type="evidence" value="ECO:0007669"/>
    <property type="project" value="InterPro"/>
</dbReference>
<dbReference type="InterPro" id="IPR032710">
    <property type="entry name" value="NTF2-like_dom_sf"/>
</dbReference>
<dbReference type="OrthoDB" id="5440at2759"/>
<dbReference type="Gene3D" id="3.10.450.50">
    <property type="match status" value="1"/>
</dbReference>
<evidence type="ECO:0000259" key="2">
    <source>
        <dbReference type="Pfam" id="PF12680"/>
    </source>
</evidence>
<dbReference type="InterPro" id="IPR009959">
    <property type="entry name" value="Cyclase_SnoaL-like"/>
</dbReference>
<reference evidence="4" key="1">
    <citation type="journal article" date="2012" name="MBio">
        <title>Comparative genome analysis of Trichophyton rubrum and related dermatophytes reveals candidate genes involved in infection.</title>
        <authorList>
            <person name="Martinez D.A."/>
            <person name="Oliver B.G."/>
            <person name="Graeser Y."/>
            <person name="Goldberg J.M."/>
            <person name="Li W."/>
            <person name="Martinez-Rossi N.M."/>
            <person name="Monod M."/>
            <person name="Shelest E."/>
            <person name="Barton R.C."/>
            <person name="Birch E."/>
            <person name="Brakhage A.A."/>
            <person name="Chen Z."/>
            <person name="Gurr S.J."/>
            <person name="Heiman D."/>
            <person name="Heitman J."/>
            <person name="Kosti I."/>
            <person name="Rossi A."/>
            <person name="Saif S."/>
            <person name="Samalova M."/>
            <person name="Saunders C.W."/>
            <person name="Shea T."/>
            <person name="Summerbell R.C."/>
            <person name="Xu J."/>
            <person name="Young S."/>
            <person name="Zeng Q."/>
            <person name="Birren B.W."/>
            <person name="Cuomo C.A."/>
            <person name="White T.C."/>
        </authorList>
    </citation>
    <scope>NUCLEOTIDE SEQUENCE [LARGE SCALE GENOMIC DNA]</scope>
    <source>
        <strain evidence="4">ATCC MYA-4606 / CBS 127.97</strain>
    </source>
</reference>
<feature type="domain" description="SnoaL-like" evidence="2">
    <location>
        <begin position="323"/>
        <end position="431"/>
    </location>
</feature>
<sequence>MTMMGDVSTGLYDGTLWQAWSVEMPAVIGLPAAKKSPAAFKRKTGSTGKRKKTSTGGRHQRRLAKPRRLQVLVTGKQVFAAGWFLVWCLPLSPRQPNALTSSYLPTMKSLAAKALHPRRHSLGEKNSARYSEPPGNHSEVRFSWDQTNPNIVIAADSIGFDPLVFDQFKEEGFDTAFLPYTDSPKKFDSQLQGLQDSMELGNRYAIVAYGEAASLVLQACVKPMPRLCAVVAYYPTYIPAFESRSISSLKLKIHLAGPQAKLGKERCYVYANSEVGFAQHDLPQYDPVTARLAWSRTVSCLREGFEMTPDLEPTWERHLLMKYASKDLEGTLDSYADGARINYVPTRTGGIGHDELRRFFEEEFIPRNPPSLQVRLISRTKGSDHLVDEMYLSFQHTQEIPWILPGIPPTNLTVEVAIVSVVSFRGGKICHENVYWDQASVLLQVGLLDGTYIPPSFDPVTNNINGLHGVRKLPVDDGASARSILQE</sequence>
<evidence type="ECO:0000313" key="3">
    <source>
        <dbReference type="EMBL" id="EGE03421.1"/>
    </source>
</evidence>
<dbReference type="EMBL" id="DS995727">
    <property type="protein sequence ID" value="EGE03421.1"/>
    <property type="molecule type" value="Genomic_DNA"/>
</dbReference>
<dbReference type="Pfam" id="PF12680">
    <property type="entry name" value="SnoaL_2"/>
    <property type="match status" value="1"/>
</dbReference>
<gene>
    <name evidence="3" type="ORF">TEQG_02457</name>
</gene>
<dbReference type="SUPFAM" id="SSF54427">
    <property type="entry name" value="NTF2-like"/>
    <property type="match status" value="1"/>
</dbReference>
<dbReference type="AlphaFoldDB" id="F2PNF3"/>
<evidence type="ECO:0000256" key="1">
    <source>
        <dbReference type="SAM" id="MobiDB-lite"/>
    </source>
</evidence>
<evidence type="ECO:0000313" key="4">
    <source>
        <dbReference type="Proteomes" id="UP000009169"/>
    </source>
</evidence>
<dbReference type="PANTHER" id="PTHR38436:SF3">
    <property type="entry name" value="CARBOXYMETHYLENEBUTENOLIDASE-RELATED"/>
    <property type="match status" value="1"/>
</dbReference>
<dbReference type="HOGENOM" id="CLU_032662_2_0_1"/>
<feature type="region of interest" description="Disordered" evidence="1">
    <location>
        <begin position="38"/>
        <end position="63"/>
    </location>
</feature>
<dbReference type="eggNOG" id="ENOG502RYJ9">
    <property type="taxonomic scope" value="Eukaryota"/>
</dbReference>
<dbReference type="VEuPathDB" id="FungiDB:TEQG_02457"/>
<dbReference type="Proteomes" id="UP000009169">
    <property type="component" value="Unassembled WGS sequence"/>
</dbReference>
<dbReference type="PANTHER" id="PTHR38436">
    <property type="entry name" value="POLYKETIDE CYCLASE SNOAL-LIKE DOMAIN"/>
    <property type="match status" value="1"/>
</dbReference>